<dbReference type="GO" id="GO:0033592">
    <property type="term" value="F:RNA strand annealing activity"/>
    <property type="evidence" value="ECO:0007669"/>
    <property type="project" value="UniProtKB-UniRule"/>
</dbReference>
<reference evidence="6 7" key="1">
    <citation type="journal article" date="2012" name="Mol. Biol. Evol.">
        <title>Genome reduction and co-evolution between the primary and secondary bacterial symbionts of psyllids.</title>
        <authorList>
            <person name="Sloan D.B."/>
            <person name="Moran N.A."/>
        </authorList>
    </citation>
    <scope>NUCLEOTIDE SEQUENCE [LARGE SCALE GENOMIC DNA]</scope>
    <source>
        <strain evidence="6">Ceuc_S</strain>
    </source>
</reference>
<dbReference type="Pfam" id="PF04352">
    <property type="entry name" value="ProQ"/>
    <property type="match status" value="1"/>
</dbReference>
<protein>
    <recommendedName>
        <fullName evidence="4">RNA chaperone ProQ</fullName>
    </recommendedName>
</protein>
<dbReference type="RefSeq" id="WP_014888599.1">
    <property type="nucleotide sequence ID" value="NC_018419.1"/>
</dbReference>
<dbReference type="HOGENOM" id="CLU_113254_0_0_6"/>
<dbReference type="PANTHER" id="PTHR38106:SF1">
    <property type="entry name" value="RNA CHAPERONE PROQ"/>
    <property type="match status" value="1"/>
</dbReference>
<evidence type="ECO:0000313" key="7">
    <source>
        <dbReference type="Proteomes" id="UP000003936"/>
    </source>
</evidence>
<dbReference type="EMBL" id="CP003546">
    <property type="protein sequence ID" value="AFP85302.1"/>
    <property type="molecule type" value="Genomic_DNA"/>
</dbReference>
<dbReference type="STRING" id="1199245.A359_09400"/>
<name>J3TG23_9ENTR</name>
<evidence type="ECO:0000313" key="6">
    <source>
        <dbReference type="EMBL" id="AFP85302.1"/>
    </source>
</evidence>
<dbReference type="InterPro" id="IPR016103">
    <property type="entry name" value="ProQ/FinO"/>
</dbReference>
<evidence type="ECO:0000256" key="1">
    <source>
        <dbReference type="ARBA" id="ARBA00022490"/>
    </source>
</evidence>
<dbReference type="Gene3D" id="1.10.1710.10">
    <property type="entry name" value="ProQ/FinO domain"/>
    <property type="match status" value="1"/>
</dbReference>
<evidence type="ECO:0000256" key="2">
    <source>
        <dbReference type="ARBA" id="ARBA00022884"/>
    </source>
</evidence>
<evidence type="ECO:0000259" key="5">
    <source>
        <dbReference type="SMART" id="SM00945"/>
    </source>
</evidence>
<dbReference type="PANTHER" id="PTHR38106">
    <property type="entry name" value="RNA CHAPERONE PROQ"/>
    <property type="match status" value="1"/>
</dbReference>
<dbReference type="InterPro" id="IPR036442">
    <property type="entry name" value="ProQ/FinO_sf"/>
</dbReference>
<dbReference type="AlphaFoldDB" id="J3TG23"/>
<comment type="subcellular location">
    <subcellularLocation>
        <location evidence="4">Cytoplasm</location>
    </subcellularLocation>
</comment>
<feature type="domain" description="ProQ/FinO" evidence="5">
    <location>
        <begin position="5"/>
        <end position="119"/>
    </location>
</feature>
<dbReference type="InterPro" id="IPR023529">
    <property type="entry name" value="ProQ"/>
</dbReference>
<organism evidence="6 7">
    <name type="scientific">secondary endosymbiont of Ctenarytaina eucalypti</name>
    <dbReference type="NCBI Taxonomy" id="1199245"/>
    <lineage>
        <taxon>Bacteria</taxon>
        <taxon>Pseudomonadati</taxon>
        <taxon>Pseudomonadota</taxon>
        <taxon>Gammaproteobacteria</taxon>
        <taxon>Enterobacterales</taxon>
        <taxon>Enterobacteriaceae</taxon>
        <taxon>aphid secondary symbionts</taxon>
    </lineage>
</organism>
<evidence type="ECO:0000256" key="4">
    <source>
        <dbReference type="HAMAP-Rule" id="MF_00749"/>
    </source>
</evidence>
<sequence length="227" mass="25224" precursor="true">MNNKTKLKSKKEVIKFLANRFPLCFTTQGKAKPLKIGIFQDLVEQVQGEENISKTQLRSALHRYVSTWRYLNEIKIGVQRIDLAGNPCGAMETQHVEHARKTLTDAKARVQLQLAAEEPKTRINDNAATLHGADLFNQARKSKPETTCIPHLKKANPSVSVRQTTRAVKTLAVTSLDSFRVGQTIKVKIGKNPIQAIILNIGKAGVHIQLSSGMAVIIREEDLQLLS</sequence>
<accession>J3TG23</accession>
<gene>
    <name evidence="4" type="primary">proQ</name>
    <name evidence="6" type="ORF">A359_09400</name>
</gene>
<dbReference type="PATRIC" id="fig|1199245.3.peg.1079"/>
<dbReference type="OrthoDB" id="8421419at2"/>
<comment type="similarity">
    <text evidence="4">Belongs to the ProQ family.</text>
</comment>
<dbReference type="KEGG" id="sect:A359_09400"/>
<keyword evidence="7" id="KW-1185">Reference proteome</keyword>
<dbReference type="SUPFAM" id="SSF48657">
    <property type="entry name" value="FinO-like"/>
    <property type="match status" value="1"/>
</dbReference>
<dbReference type="GO" id="GO:0034057">
    <property type="term" value="F:RNA strand-exchange activity"/>
    <property type="evidence" value="ECO:0007669"/>
    <property type="project" value="UniProtKB-UniRule"/>
</dbReference>
<dbReference type="NCBIfam" id="NF003434">
    <property type="entry name" value="PRK04950.1"/>
    <property type="match status" value="1"/>
</dbReference>
<keyword evidence="3 4" id="KW-0143">Chaperone</keyword>
<proteinExistence type="inferred from homology"/>
<dbReference type="GO" id="GO:0010608">
    <property type="term" value="P:post-transcriptional regulation of gene expression"/>
    <property type="evidence" value="ECO:0007669"/>
    <property type="project" value="InterPro"/>
</dbReference>
<dbReference type="GO" id="GO:0005829">
    <property type="term" value="C:cytosol"/>
    <property type="evidence" value="ECO:0007669"/>
    <property type="project" value="TreeGrafter"/>
</dbReference>
<dbReference type="HAMAP" id="MF_00749">
    <property type="entry name" value="ProQ"/>
    <property type="match status" value="1"/>
</dbReference>
<dbReference type="SMART" id="SM00945">
    <property type="entry name" value="ProQ"/>
    <property type="match status" value="1"/>
</dbReference>
<keyword evidence="1 4" id="KW-0963">Cytoplasm</keyword>
<dbReference type="Proteomes" id="UP000003936">
    <property type="component" value="Chromosome"/>
</dbReference>
<evidence type="ECO:0000256" key="3">
    <source>
        <dbReference type="ARBA" id="ARBA00023186"/>
    </source>
</evidence>
<dbReference type="InterPro" id="IPR035236">
    <property type="entry name" value="ProQ_C"/>
</dbReference>
<comment type="function">
    <text evidence="4">RNA chaperone with significant RNA binding, RNA strand exchange and RNA duplexing activities. May regulate ProP activity through an RNA-based, post-transcriptional mechanism.</text>
</comment>
<dbReference type="Pfam" id="PF17516">
    <property type="entry name" value="ProQ_C"/>
    <property type="match status" value="1"/>
</dbReference>
<keyword evidence="2 4" id="KW-0694">RNA-binding</keyword>